<dbReference type="AlphaFoldDB" id="A0AAJ7E6U8"/>
<dbReference type="Pfam" id="PF10154">
    <property type="entry name" value="Fy-3"/>
    <property type="match status" value="1"/>
</dbReference>
<proteinExistence type="predicted"/>
<reference evidence="1" key="1">
    <citation type="submission" date="2025-08" db="UniProtKB">
        <authorList>
            <consortium name="RefSeq"/>
        </authorList>
    </citation>
    <scope>IDENTIFICATION</scope>
</reference>
<dbReference type="GeneID" id="106116109"/>
<protein>
    <submittedName>
        <fullName evidence="1">Protein C12orf4 homolog</fullName>
    </submittedName>
</protein>
<dbReference type="GO" id="GO:0005737">
    <property type="term" value="C:cytoplasm"/>
    <property type="evidence" value="ECO:0007669"/>
    <property type="project" value="TreeGrafter"/>
</dbReference>
<dbReference type="KEGG" id="pxu:106116109"/>
<dbReference type="Proteomes" id="UP000694872">
    <property type="component" value="Unplaced"/>
</dbReference>
<evidence type="ECO:0000313" key="1">
    <source>
        <dbReference type="RefSeq" id="XP_013165303.1"/>
    </source>
</evidence>
<dbReference type="PANTHER" id="PTHR16525:SF0">
    <property type="entry name" value="PROTEIN C12ORF4"/>
    <property type="match status" value="1"/>
</dbReference>
<dbReference type="InterPro" id="IPR019311">
    <property type="entry name" value="Fy-3"/>
</dbReference>
<dbReference type="PANTHER" id="PTHR16525">
    <property type="entry name" value="PROTEIN C12ORF4"/>
    <property type="match status" value="1"/>
</dbReference>
<organism evidence="1">
    <name type="scientific">Papilio xuthus</name>
    <name type="common">Asian swallowtail butterfly</name>
    <dbReference type="NCBI Taxonomy" id="66420"/>
    <lineage>
        <taxon>Eukaryota</taxon>
        <taxon>Metazoa</taxon>
        <taxon>Ecdysozoa</taxon>
        <taxon>Arthropoda</taxon>
        <taxon>Hexapoda</taxon>
        <taxon>Insecta</taxon>
        <taxon>Pterygota</taxon>
        <taxon>Neoptera</taxon>
        <taxon>Endopterygota</taxon>
        <taxon>Lepidoptera</taxon>
        <taxon>Glossata</taxon>
        <taxon>Ditrysia</taxon>
        <taxon>Papilionoidea</taxon>
        <taxon>Papilionidae</taxon>
        <taxon>Papilioninae</taxon>
        <taxon>Papilio</taxon>
    </lineage>
</organism>
<sequence length="563" mass="62381">MFLKMTTERTETIVHNATKTFKFSFPTCTNEELLFKLEVPVEIPYDGSPRELVQRVINMFHIPVYLEDELNEKLAQFIGDETREFHNSRDAKLLDQLKNSELNVDGIVKQWEKLFKENVVEFAEQKGTSDEEVFAAAYHKLVHSPALDTILQVENSYAKTVSNMMQSRDEDINKLTERQTEEMEEKMRLLNVSTTEEEINETAARQFEAQSVAAARWESQLDALRHTQRAAHRAWLMAALDHYQGQAELATPSNSPLTTFPPEAGELVGSGGLGEPRPQLEESFTIHLGSQLKQTHNIRLVAADMLDLCALNHHDNGAAARLQPALALYSGELTGAVVLCEAGPAGTGEPPQRLLRLAAAATEHHFDDINRQLRHIAEAIRAPVTTLTNLVPSTTTWMNNTRLCVMSGRRSSATPGARSRLRPGDVLVTRHSNLDTHVIFHLVVDDSLKADITSRHPAILGLRNILKAACCNDVTTISLPLLLRNEITEEMTAAWCVRRAELVLKCVKGFVLEAAGGGGAELRTLHAALPPHAPDLFAAVQSLLPSVFRVAGPLRAPRRAAPL</sequence>
<gene>
    <name evidence="1" type="primary">LOC106116109</name>
</gene>
<accession>A0AAJ7E6U8</accession>
<dbReference type="RefSeq" id="XP_013165303.1">
    <property type="nucleotide sequence ID" value="XM_013309849.1"/>
</dbReference>
<name>A0AAJ7E6U8_PAPXU</name>